<sequence>MYDRASFMSVSDCIRLLREERVTPHIRFRSSGLEGTTLMDALYPPDGATSPLDAKQLLFVIFQ</sequence>
<protein>
    <submittedName>
        <fullName evidence="1">Uncharacterized protein</fullName>
    </submittedName>
</protein>
<organism evidence="1 2">
    <name type="scientific">Klebsormidium nitens</name>
    <name type="common">Green alga</name>
    <name type="synonym">Ulothrix nitens</name>
    <dbReference type="NCBI Taxonomy" id="105231"/>
    <lineage>
        <taxon>Eukaryota</taxon>
        <taxon>Viridiplantae</taxon>
        <taxon>Streptophyta</taxon>
        <taxon>Klebsormidiophyceae</taxon>
        <taxon>Klebsormidiales</taxon>
        <taxon>Klebsormidiaceae</taxon>
        <taxon>Klebsormidium</taxon>
    </lineage>
</organism>
<evidence type="ECO:0000313" key="1">
    <source>
        <dbReference type="EMBL" id="GAQ93270.1"/>
    </source>
</evidence>
<proteinExistence type="predicted"/>
<feature type="non-terminal residue" evidence="1">
    <location>
        <position position="63"/>
    </location>
</feature>
<evidence type="ECO:0000313" key="2">
    <source>
        <dbReference type="Proteomes" id="UP000054558"/>
    </source>
</evidence>
<dbReference type="EMBL" id="DF238353">
    <property type="protein sequence ID" value="GAQ93270.1"/>
    <property type="molecule type" value="Genomic_DNA"/>
</dbReference>
<reference evidence="1 2" key="1">
    <citation type="journal article" date="2014" name="Nat. Commun.">
        <title>Klebsormidium flaccidum genome reveals primary factors for plant terrestrial adaptation.</title>
        <authorList>
            <person name="Hori K."/>
            <person name="Maruyama F."/>
            <person name="Fujisawa T."/>
            <person name="Togashi T."/>
            <person name="Yamamoto N."/>
            <person name="Seo M."/>
            <person name="Sato S."/>
            <person name="Yamada T."/>
            <person name="Mori H."/>
            <person name="Tajima N."/>
            <person name="Moriyama T."/>
            <person name="Ikeuchi M."/>
            <person name="Watanabe M."/>
            <person name="Wada H."/>
            <person name="Kobayashi K."/>
            <person name="Saito M."/>
            <person name="Masuda T."/>
            <person name="Sasaki-Sekimoto Y."/>
            <person name="Mashiguchi K."/>
            <person name="Awai K."/>
            <person name="Shimojima M."/>
            <person name="Masuda S."/>
            <person name="Iwai M."/>
            <person name="Nobusawa T."/>
            <person name="Narise T."/>
            <person name="Kondo S."/>
            <person name="Saito H."/>
            <person name="Sato R."/>
            <person name="Murakawa M."/>
            <person name="Ihara Y."/>
            <person name="Oshima-Yamada Y."/>
            <person name="Ohtaka K."/>
            <person name="Satoh M."/>
            <person name="Sonobe K."/>
            <person name="Ishii M."/>
            <person name="Ohtani R."/>
            <person name="Kanamori-Sato M."/>
            <person name="Honoki R."/>
            <person name="Miyazaki D."/>
            <person name="Mochizuki H."/>
            <person name="Umetsu J."/>
            <person name="Higashi K."/>
            <person name="Shibata D."/>
            <person name="Kamiya Y."/>
            <person name="Sato N."/>
            <person name="Nakamura Y."/>
            <person name="Tabata S."/>
            <person name="Ida S."/>
            <person name="Kurokawa K."/>
            <person name="Ohta H."/>
        </authorList>
    </citation>
    <scope>NUCLEOTIDE SEQUENCE [LARGE SCALE GENOMIC DNA]</scope>
    <source>
        <strain evidence="1 2">NIES-2285</strain>
    </source>
</reference>
<keyword evidence="2" id="KW-1185">Reference proteome</keyword>
<dbReference type="AlphaFoldDB" id="A0A1Y1IQY6"/>
<dbReference type="Proteomes" id="UP000054558">
    <property type="component" value="Unassembled WGS sequence"/>
</dbReference>
<name>A0A1Y1IQY6_KLENI</name>
<gene>
    <name evidence="1" type="ORF">KFL_014040010</name>
</gene>
<accession>A0A1Y1IQY6</accession>